<dbReference type="EMBL" id="CAIIXF020000001">
    <property type="protein sequence ID" value="CAH1773767.1"/>
    <property type="molecule type" value="Genomic_DNA"/>
</dbReference>
<dbReference type="SFLD" id="SFLDF00408">
    <property type="entry name" value="Diphthamide_biosynthesis_famil"/>
    <property type="match status" value="1"/>
</dbReference>
<gene>
    <name evidence="11" type="ORF">OFUS_LOCUS1316</name>
</gene>
<reference evidence="11" key="1">
    <citation type="submission" date="2022-03" db="EMBL/GenBank/DDBJ databases">
        <authorList>
            <person name="Martin C."/>
        </authorList>
    </citation>
    <scope>NUCLEOTIDE SEQUENCE</scope>
</reference>
<dbReference type="FunFam" id="3.40.50.11840:FF:000002">
    <property type="entry name" value="2-(3-amino-3-carboxypropyl)histidine synthase subunit 2"/>
    <property type="match status" value="1"/>
</dbReference>
<comment type="cofactor">
    <cofactor evidence="1">
        <name>[4Fe-4S] cluster</name>
        <dbReference type="ChEBI" id="CHEBI:49883"/>
    </cofactor>
</comment>
<dbReference type="InterPro" id="IPR016435">
    <property type="entry name" value="DPH1/DPH2"/>
</dbReference>
<dbReference type="GO" id="GO:0017183">
    <property type="term" value="P:protein histidyl modification to diphthamide"/>
    <property type="evidence" value="ECO:0007669"/>
    <property type="project" value="UniProtKB-UniPathway"/>
</dbReference>
<feature type="compositionally biased region" description="Polar residues" evidence="10">
    <location>
        <begin position="1"/>
        <end position="12"/>
    </location>
</feature>
<dbReference type="AlphaFoldDB" id="A0A8J1U7E6"/>
<dbReference type="InterPro" id="IPR042263">
    <property type="entry name" value="DPH1/DPH2_1"/>
</dbReference>
<feature type="region of interest" description="Disordered" evidence="10">
    <location>
        <begin position="1"/>
        <end position="26"/>
    </location>
</feature>
<feature type="compositionally biased region" description="Basic and acidic residues" evidence="10">
    <location>
        <begin position="196"/>
        <end position="207"/>
    </location>
</feature>
<dbReference type="Pfam" id="PF01866">
    <property type="entry name" value="Diphthamide_syn"/>
    <property type="match status" value="1"/>
</dbReference>
<dbReference type="FunFam" id="3.40.50.11860:FF:000001">
    <property type="entry name" value="2-(3-amino-3-carboxypropyl)histidine synthase subunit 2"/>
    <property type="match status" value="1"/>
</dbReference>
<keyword evidence="6 9" id="KW-0408">Iron</keyword>
<sequence>SNMSTAFSSDGSSLMEPTISEGATEHKPEINIERDFDVKRTIEWICINKYERVALQFPDELLCYSASIVGALRQATSALLFILGDTSYGSCCVDEVAGEHHKADALVHYGHSCLSQTGRLPVLFIFGQRPIDVEHCTSVITSTLNDAALPVVLMYDVAYRHAIGLIETELGRFYETFVCSSLNLPESESNSISSKESQDTVHSEESQSARLHTKCGRTFKIPEGTNLGDFTICFIGSSSLTMTNIRMVYNQCQLYSYNPESMECNMETPNSNKLLMKRYVMVEKAKDASIVGIVMGTLGIKDYLQTLDRMKHLCKITGKKTYTFSMGKINVAKLANFLEIDVFVLISCAENTLLDSKEFYKPIVTPYEMELACNENLQWTGEYETDFRQLNKIEISEEPRKLEHDVSIITGKIRTLGVEEVQNESSGALLSRDEALTLATQDAGANFLHSRQWQGLEQKLGETEVVKAVKGQTGIAMSYTDGAGGDNTQPR</sequence>
<dbReference type="PANTHER" id="PTHR10762:SF2">
    <property type="entry name" value="2-(3-AMINO-3-CARBOXYPROPYL)HISTIDINE SYNTHASE SUBUNIT 2"/>
    <property type="match status" value="1"/>
</dbReference>
<name>A0A8J1U7E6_OWEFU</name>
<evidence type="ECO:0000256" key="7">
    <source>
        <dbReference type="ARBA" id="ARBA00023014"/>
    </source>
</evidence>
<keyword evidence="12" id="KW-1185">Reference proteome</keyword>
<keyword evidence="5 9" id="KW-0479">Metal-binding</keyword>
<feature type="region of interest" description="Disordered" evidence="10">
    <location>
        <begin position="185"/>
        <end position="207"/>
    </location>
</feature>
<evidence type="ECO:0000256" key="2">
    <source>
        <dbReference type="ARBA" id="ARBA00005156"/>
    </source>
</evidence>
<dbReference type="SFLD" id="SFLDS00032">
    <property type="entry name" value="Radical_SAM_3-amino-3-carboxyp"/>
    <property type="match status" value="1"/>
</dbReference>
<dbReference type="Gene3D" id="3.40.50.11860">
    <property type="entry name" value="Diphthamide synthesis DPH1/DPH2 domain 3"/>
    <property type="match status" value="1"/>
</dbReference>
<dbReference type="SFLD" id="SFLDG01121">
    <property type="entry name" value="Diphthamide_biosynthesis"/>
    <property type="match status" value="1"/>
</dbReference>
<evidence type="ECO:0000256" key="10">
    <source>
        <dbReference type="SAM" id="MobiDB-lite"/>
    </source>
</evidence>
<dbReference type="UniPathway" id="UPA00559"/>
<evidence type="ECO:0000256" key="1">
    <source>
        <dbReference type="ARBA" id="ARBA00001966"/>
    </source>
</evidence>
<feature type="non-terminal residue" evidence="11">
    <location>
        <position position="491"/>
    </location>
</feature>
<dbReference type="OrthoDB" id="449241at2759"/>
<comment type="pathway">
    <text evidence="2 9">Protein modification; peptidyl-diphthamide biosynthesis.</text>
</comment>
<protein>
    <recommendedName>
        <fullName evidence="4 9">2-(3-amino-3-carboxypropyl)histidine synthase subunit 2</fullName>
    </recommendedName>
</protein>
<dbReference type="GO" id="GO:0090560">
    <property type="term" value="F:2-(3-amino-3-carboxypropyl)histidine synthase activity"/>
    <property type="evidence" value="ECO:0007669"/>
    <property type="project" value="InterPro"/>
</dbReference>
<dbReference type="InterPro" id="IPR042265">
    <property type="entry name" value="DPH1/DPH2_3"/>
</dbReference>
<comment type="similarity">
    <text evidence="3 9">Belongs to the DPH1/DPH2 family. DPH2 subfamily.</text>
</comment>
<evidence type="ECO:0000256" key="6">
    <source>
        <dbReference type="ARBA" id="ARBA00023004"/>
    </source>
</evidence>
<organism evidence="11 12">
    <name type="scientific">Owenia fusiformis</name>
    <name type="common">Polychaete worm</name>
    <dbReference type="NCBI Taxonomy" id="6347"/>
    <lineage>
        <taxon>Eukaryota</taxon>
        <taxon>Metazoa</taxon>
        <taxon>Spiralia</taxon>
        <taxon>Lophotrochozoa</taxon>
        <taxon>Annelida</taxon>
        <taxon>Polychaeta</taxon>
        <taxon>Sedentaria</taxon>
        <taxon>Canalipalpata</taxon>
        <taxon>Sabellida</taxon>
        <taxon>Oweniida</taxon>
        <taxon>Oweniidae</taxon>
        <taxon>Owenia</taxon>
    </lineage>
</organism>
<keyword evidence="7 9" id="KW-0411">Iron-sulfur</keyword>
<evidence type="ECO:0000256" key="3">
    <source>
        <dbReference type="ARBA" id="ARBA00006179"/>
    </source>
</evidence>
<dbReference type="GO" id="GO:0046872">
    <property type="term" value="F:metal ion binding"/>
    <property type="evidence" value="ECO:0007669"/>
    <property type="project" value="UniProtKB-KW"/>
</dbReference>
<dbReference type="GO" id="GO:0051536">
    <property type="term" value="F:iron-sulfur cluster binding"/>
    <property type="evidence" value="ECO:0007669"/>
    <property type="project" value="UniProtKB-KW"/>
</dbReference>
<comment type="caution">
    <text evidence="11">The sequence shown here is derived from an EMBL/GenBank/DDBJ whole genome shotgun (WGS) entry which is preliminary data.</text>
</comment>
<dbReference type="NCBIfam" id="TIGR00322">
    <property type="entry name" value="diphth2_R"/>
    <property type="match status" value="1"/>
</dbReference>
<dbReference type="PANTHER" id="PTHR10762">
    <property type="entry name" value="DIPHTHAMIDE BIOSYNTHESIS PROTEIN"/>
    <property type="match status" value="1"/>
</dbReference>
<dbReference type="InterPro" id="IPR010014">
    <property type="entry name" value="DHP2"/>
</dbReference>
<dbReference type="NCBIfam" id="TIGR00272">
    <property type="entry name" value="DPH2"/>
    <property type="match status" value="1"/>
</dbReference>
<evidence type="ECO:0000256" key="4">
    <source>
        <dbReference type="ARBA" id="ARBA00021914"/>
    </source>
</evidence>
<feature type="compositionally biased region" description="Low complexity" evidence="10">
    <location>
        <begin position="185"/>
        <end position="195"/>
    </location>
</feature>
<proteinExistence type="inferred from homology"/>
<evidence type="ECO:0000256" key="8">
    <source>
        <dbReference type="ARBA" id="ARBA00045159"/>
    </source>
</evidence>
<evidence type="ECO:0000256" key="9">
    <source>
        <dbReference type="RuleBase" id="RU364133"/>
    </source>
</evidence>
<evidence type="ECO:0000256" key="5">
    <source>
        <dbReference type="ARBA" id="ARBA00022723"/>
    </source>
</evidence>
<evidence type="ECO:0000313" key="12">
    <source>
        <dbReference type="Proteomes" id="UP000749559"/>
    </source>
</evidence>
<accession>A0A8J1U7E6</accession>
<evidence type="ECO:0000313" key="11">
    <source>
        <dbReference type="EMBL" id="CAH1773767.1"/>
    </source>
</evidence>
<comment type="function">
    <text evidence="8 9">Required for the first step of diphthamide biosynthesis, a post-translational modification of histidine which occurs in elongation factor 2. DPH1 and DPH2 transfer a 3-amino-3-carboxypropyl (ACP) group from S-adenosyl-L-methionine (SAM) to a histidine residue, the reaction is assisted by a reduction system comprising DPH3 and a NADH-dependent reductase. Facilitates the reduction of the catalytic iron-sulfur cluster found in the DPH1 subunit.</text>
</comment>
<dbReference type="Gene3D" id="3.40.50.11840">
    <property type="entry name" value="Diphthamide synthesis DPH1/DPH2 domain 1"/>
    <property type="match status" value="1"/>
</dbReference>
<dbReference type="Proteomes" id="UP000749559">
    <property type="component" value="Unassembled WGS sequence"/>
</dbReference>